<gene>
    <name evidence="3" type="ORF">RYX45_16260</name>
</gene>
<dbReference type="InterPro" id="IPR036390">
    <property type="entry name" value="WH_DNA-bd_sf"/>
</dbReference>
<dbReference type="SUPFAM" id="SSF46785">
    <property type="entry name" value="Winged helix' DNA-binding domain"/>
    <property type="match status" value="1"/>
</dbReference>
<reference evidence="3" key="1">
    <citation type="submission" date="2023-10" db="EMBL/GenBank/DDBJ databases">
        <title>Screening of Alkalihalophilus pseudofirmusBZ-TG-HK211 and Its Alleviation of Salt Stress on Rapeseed Growth.</title>
        <authorList>
            <person name="Zhao B."/>
            <person name="Guo T."/>
        </authorList>
    </citation>
    <scope>NUCLEOTIDE SEQUENCE</scope>
    <source>
        <strain evidence="3">BZ-TG-HK211</strain>
    </source>
</reference>
<name>A0AAJ2NQZ8_ALKPS</name>
<dbReference type="RefSeq" id="WP_323467375.1">
    <property type="nucleotide sequence ID" value="NZ_CP144224.1"/>
</dbReference>
<dbReference type="AlphaFoldDB" id="A0AAJ2NQZ8"/>
<dbReference type="CDD" id="cd00090">
    <property type="entry name" value="HTH_ARSR"/>
    <property type="match status" value="1"/>
</dbReference>
<dbReference type="Pfam" id="PF12840">
    <property type="entry name" value="HTH_20"/>
    <property type="match status" value="1"/>
</dbReference>
<keyword evidence="1" id="KW-0238">DNA-binding</keyword>
<sequence length="178" mass="20670">MAEKKADIMLHPIRMRIIQELVKSPNQTVQQLIDHLGDVPQATMYRHLKILSNAELIHVVETNKVRGTVEKVYAVLVENLAITDKELEETAPEEHLRYFMTYQANLAKEFERYVMSQQPASYKEDGLGYWQTTMHLSDEEFEEFAEKLGQLIKEAVEKKPNKDRRARTLATISIPEVE</sequence>
<evidence type="ECO:0000313" key="3">
    <source>
        <dbReference type="EMBL" id="MDV2886747.1"/>
    </source>
</evidence>
<dbReference type="InterPro" id="IPR036388">
    <property type="entry name" value="WH-like_DNA-bd_sf"/>
</dbReference>
<dbReference type="InterPro" id="IPR001845">
    <property type="entry name" value="HTH_ArsR_DNA-bd_dom"/>
</dbReference>
<protein>
    <submittedName>
        <fullName evidence="3">Helix-turn-helix domain-containing protein</fullName>
    </submittedName>
</protein>
<evidence type="ECO:0000313" key="4">
    <source>
        <dbReference type="Proteomes" id="UP001285636"/>
    </source>
</evidence>
<dbReference type="Proteomes" id="UP001285636">
    <property type="component" value="Unassembled WGS sequence"/>
</dbReference>
<dbReference type="Gene3D" id="6.10.140.2180">
    <property type="match status" value="1"/>
</dbReference>
<proteinExistence type="predicted"/>
<accession>A0AAJ2NQZ8</accession>
<dbReference type="EMBL" id="JAWJAY010000004">
    <property type="protein sequence ID" value="MDV2886747.1"/>
    <property type="molecule type" value="Genomic_DNA"/>
</dbReference>
<evidence type="ECO:0000259" key="2">
    <source>
        <dbReference type="SMART" id="SM00418"/>
    </source>
</evidence>
<dbReference type="GO" id="GO:0003700">
    <property type="term" value="F:DNA-binding transcription factor activity"/>
    <property type="evidence" value="ECO:0007669"/>
    <property type="project" value="InterPro"/>
</dbReference>
<feature type="domain" description="HTH arsR-type" evidence="2">
    <location>
        <begin position="4"/>
        <end position="81"/>
    </location>
</feature>
<dbReference type="GO" id="GO:0003677">
    <property type="term" value="F:DNA binding"/>
    <property type="evidence" value="ECO:0007669"/>
    <property type="project" value="UniProtKB-KW"/>
</dbReference>
<dbReference type="InterPro" id="IPR011991">
    <property type="entry name" value="ArsR-like_HTH"/>
</dbReference>
<dbReference type="SMART" id="SM00418">
    <property type="entry name" value="HTH_ARSR"/>
    <property type="match status" value="1"/>
</dbReference>
<dbReference type="NCBIfam" id="NF005061">
    <property type="entry name" value="PRK06474.1"/>
    <property type="match status" value="1"/>
</dbReference>
<evidence type="ECO:0000256" key="1">
    <source>
        <dbReference type="ARBA" id="ARBA00023125"/>
    </source>
</evidence>
<comment type="caution">
    <text evidence="3">The sequence shown here is derived from an EMBL/GenBank/DDBJ whole genome shotgun (WGS) entry which is preliminary data.</text>
</comment>
<dbReference type="Gene3D" id="1.10.10.10">
    <property type="entry name" value="Winged helix-like DNA-binding domain superfamily/Winged helix DNA-binding domain"/>
    <property type="match status" value="1"/>
</dbReference>
<organism evidence="3 4">
    <name type="scientific">Alkalihalophilus pseudofirmus</name>
    <name type="common">Bacillus pseudofirmus</name>
    <dbReference type="NCBI Taxonomy" id="79885"/>
    <lineage>
        <taxon>Bacteria</taxon>
        <taxon>Bacillati</taxon>
        <taxon>Bacillota</taxon>
        <taxon>Bacilli</taxon>
        <taxon>Bacillales</taxon>
        <taxon>Bacillaceae</taxon>
        <taxon>Alkalihalophilus</taxon>
    </lineage>
</organism>